<dbReference type="GO" id="GO:0030247">
    <property type="term" value="F:polysaccharide binding"/>
    <property type="evidence" value="ECO:0007669"/>
    <property type="project" value="UniProtKB-UniRule"/>
</dbReference>
<evidence type="ECO:0000313" key="4">
    <source>
        <dbReference type="EMBL" id="SCF21615.1"/>
    </source>
</evidence>
<dbReference type="InterPro" id="IPR008965">
    <property type="entry name" value="CBM2/CBM3_carb-bd_dom_sf"/>
</dbReference>
<sequence>MAGKRRARNGSTVALLSPWAVVSVGVLVMVVLLGVALGTAVGDRPSAEPGPALPTGPLPAISASSFAASRSAAPTASRTARPSPTPSASPTRVASPTPSRSPSPTVESAPIPLLSQPPSPATQVTGVYRAVETYAGAFIGEVRVTNRSDTPRSWTVRVEVPGARLVSAWVEGSAQAEASGSRSRFTFTSGAALAPGASASLRFHLADTGAATAPSSCTVDGAPCGR</sequence>
<keyword evidence="2" id="KW-1133">Transmembrane helix</keyword>
<gene>
    <name evidence="4" type="ORF">GA0070618_4121</name>
</gene>
<evidence type="ECO:0000256" key="1">
    <source>
        <dbReference type="SAM" id="MobiDB-lite"/>
    </source>
</evidence>
<dbReference type="SMART" id="SM00637">
    <property type="entry name" value="CBD_II"/>
    <property type="match status" value="1"/>
</dbReference>
<feature type="region of interest" description="Disordered" evidence="1">
    <location>
        <begin position="69"/>
        <end position="120"/>
    </location>
</feature>
<dbReference type="Pfam" id="PF00553">
    <property type="entry name" value="CBM_2"/>
    <property type="match status" value="1"/>
</dbReference>
<feature type="domain" description="CBM2" evidence="3">
    <location>
        <begin position="115"/>
        <end position="226"/>
    </location>
</feature>
<dbReference type="InParanoid" id="A0A1C4YLJ1"/>
<dbReference type="Gene3D" id="2.60.40.290">
    <property type="match status" value="1"/>
</dbReference>
<accession>A0A1C4YLJ1</accession>
<keyword evidence="5" id="KW-1185">Reference proteome</keyword>
<name>A0A1C4YLJ1_MICEC</name>
<dbReference type="AlphaFoldDB" id="A0A1C4YLJ1"/>
<dbReference type="GO" id="GO:0004553">
    <property type="term" value="F:hydrolase activity, hydrolyzing O-glycosyl compounds"/>
    <property type="evidence" value="ECO:0007669"/>
    <property type="project" value="InterPro"/>
</dbReference>
<dbReference type="EMBL" id="LT607413">
    <property type="protein sequence ID" value="SCF21615.1"/>
    <property type="molecule type" value="Genomic_DNA"/>
</dbReference>
<keyword evidence="2" id="KW-0472">Membrane</keyword>
<evidence type="ECO:0000259" key="3">
    <source>
        <dbReference type="PROSITE" id="PS51173"/>
    </source>
</evidence>
<organism evidence="4 5">
    <name type="scientific">Micromonospora echinospora</name>
    <name type="common">Micromonospora purpurea</name>
    <dbReference type="NCBI Taxonomy" id="1877"/>
    <lineage>
        <taxon>Bacteria</taxon>
        <taxon>Bacillati</taxon>
        <taxon>Actinomycetota</taxon>
        <taxon>Actinomycetes</taxon>
        <taxon>Micromonosporales</taxon>
        <taxon>Micromonosporaceae</taxon>
        <taxon>Micromonospora</taxon>
    </lineage>
</organism>
<dbReference type="OrthoDB" id="3405323at2"/>
<dbReference type="SUPFAM" id="SSF49384">
    <property type="entry name" value="Carbohydrate-binding domain"/>
    <property type="match status" value="1"/>
</dbReference>
<feature type="transmembrane region" description="Helical" evidence="2">
    <location>
        <begin position="12"/>
        <end position="37"/>
    </location>
</feature>
<protein>
    <submittedName>
        <fullName evidence="4">Cellulose binding domain-containing protein</fullName>
    </submittedName>
</protein>
<evidence type="ECO:0000313" key="5">
    <source>
        <dbReference type="Proteomes" id="UP000198253"/>
    </source>
</evidence>
<dbReference type="PROSITE" id="PS51173">
    <property type="entry name" value="CBM2"/>
    <property type="match status" value="1"/>
</dbReference>
<proteinExistence type="predicted"/>
<keyword evidence="2" id="KW-0812">Transmembrane</keyword>
<dbReference type="InterPro" id="IPR001919">
    <property type="entry name" value="CBD2"/>
</dbReference>
<dbReference type="GO" id="GO:0005975">
    <property type="term" value="P:carbohydrate metabolic process"/>
    <property type="evidence" value="ECO:0007669"/>
    <property type="project" value="InterPro"/>
</dbReference>
<reference evidence="5" key="1">
    <citation type="submission" date="2016-06" db="EMBL/GenBank/DDBJ databases">
        <authorList>
            <person name="Varghese N."/>
            <person name="Submissions Spin"/>
        </authorList>
    </citation>
    <scope>NUCLEOTIDE SEQUENCE [LARGE SCALE GENOMIC DNA]</scope>
    <source>
        <strain evidence="5">DSM 43816</strain>
    </source>
</reference>
<evidence type="ECO:0000256" key="2">
    <source>
        <dbReference type="SAM" id="Phobius"/>
    </source>
</evidence>
<feature type="compositionally biased region" description="Low complexity" evidence="1">
    <location>
        <begin position="69"/>
        <end position="105"/>
    </location>
</feature>
<dbReference type="RefSeq" id="WP_094977996.1">
    <property type="nucleotide sequence ID" value="NZ_LT607413.1"/>
</dbReference>
<dbReference type="InterPro" id="IPR012291">
    <property type="entry name" value="CBM2_carb-bd_dom_sf"/>
</dbReference>
<dbReference type="Proteomes" id="UP000198253">
    <property type="component" value="Chromosome I"/>
</dbReference>